<sequence>MNYILLISTIILSFSGFAISLYGVLSQSMIDHETKIGLLKGYEFDSDEGEEYFAEKFEKWKAGNFFISKNAFISGLSIILLSLILNTIINPWWSSLIVLVVGYFTYLIISKIIGWQVQLLSFLTGIISLITTLYNLI</sequence>
<dbReference type="Proteomes" id="UP000214684">
    <property type="component" value="Unassembled WGS sequence"/>
</dbReference>
<keyword evidence="1" id="KW-0812">Transmembrane</keyword>
<name>A0A227P4L8_9FLAO</name>
<reference evidence="2 3" key="1">
    <citation type="submission" date="2016-11" db="EMBL/GenBank/DDBJ databases">
        <title>Whole genomes of Flavobacteriaceae.</title>
        <authorList>
            <person name="Stine C."/>
            <person name="Li C."/>
            <person name="Tadesse D."/>
        </authorList>
    </citation>
    <scope>NUCLEOTIDE SEQUENCE [LARGE SCALE GENOMIC DNA]</scope>
    <source>
        <strain evidence="2 3">DSM 24704</strain>
    </source>
</reference>
<protein>
    <submittedName>
        <fullName evidence="2">Uncharacterized protein</fullName>
    </submittedName>
</protein>
<feature type="transmembrane region" description="Helical" evidence="1">
    <location>
        <begin position="117"/>
        <end position="136"/>
    </location>
</feature>
<accession>A0A227P4L8</accession>
<evidence type="ECO:0000256" key="1">
    <source>
        <dbReference type="SAM" id="Phobius"/>
    </source>
</evidence>
<keyword evidence="3" id="KW-1185">Reference proteome</keyword>
<organism evidence="2 3">
    <name type="scientific">Flavobacterium araucananum</name>
    <dbReference type="NCBI Taxonomy" id="946678"/>
    <lineage>
        <taxon>Bacteria</taxon>
        <taxon>Pseudomonadati</taxon>
        <taxon>Bacteroidota</taxon>
        <taxon>Flavobacteriia</taxon>
        <taxon>Flavobacteriales</taxon>
        <taxon>Flavobacteriaceae</taxon>
        <taxon>Flavobacterium</taxon>
    </lineage>
</organism>
<feature type="transmembrane region" description="Helical" evidence="1">
    <location>
        <begin position="66"/>
        <end position="85"/>
    </location>
</feature>
<gene>
    <name evidence="2" type="ORF">B0A64_14535</name>
</gene>
<feature type="transmembrane region" description="Helical" evidence="1">
    <location>
        <begin position="6"/>
        <end position="25"/>
    </location>
</feature>
<evidence type="ECO:0000313" key="2">
    <source>
        <dbReference type="EMBL" id="OXG04867.1"/>
    </source>
</evidence>
<keyword evidence="1" id="KW-1133">Transmembrane helix</keyword>
<proteinExistence type="predicted"/>
<dbReference type="RefSeq" id="WP_089480243.1">
    <property type="nucleotide sequence ID" value="NZ_MUGS01000029.1"/>
</dbReference>
<dbReference type="EMBL" id="MUGS01000029">
    <property type="protein sequence ID" value="OXG04867.1"/>
    <property type="molecule type" value="Genomic_DNA"/>
</dbReference>
<feature type="transmembrane region" description="Helical" evidence="1">
    <location>
        <begin position="91"/>
        <end position="110"/>
    </location>
</feature>
<dbReference type="AlphaFoldDB" id="A0A227P4L8"/>
<evidence type="ECO:0000313" key="3">
    <source>
        <dbReference type="Proteomes" id="UP000214684"/>
    </source>
</evidence>
<keyword evidence="1" id="KW-0472">Membrane</keyword>
<comment type="caution">
    <text evidence="2">The sequence shown here is derived from an EMBL/GenBank/DDBJ whole genome shotgun (WGS) entry which is preliminary data.</text>
</comment>